<dbReference type="InterPro" id="IPR015671">
    <property type="entry name" value="GSCR1_dom"/>
</dbReference>
<dbReference type="AlphaFoldDB" id="A0A9N9D3T7"/>
<sequence length="502" mass="55401">SEFVPTQQQQSSQPTITDHCDDGNDEQITQLELSGLNVLVIRKKDQIIYKLPGEMSVQSLDENTRNALIQRIQSLHERNSVITSPAVSSTLGHASSGASDGVLASGVSPLTTQSSSSSFTSTLPNKQSTQATQQPSIHPSGPARPRDMPKTYTPLAIKQQTPAQTSTSLPTFQSTSTGSSDSTSMPTLSMGISSTTQLNAGSMPSSSSHVQRASYQPQLQPDGTIKTTRKYNKTGKYSKKRALQQSEDNRHVTSIGNKYLQGSMYNNYYPNNMQPTIVGTAYNYDPTRSVAYQAASVGRSPEEIIHHLEVKQRFETALSYDQRAIYQPDMKPFYSMEDAIRRLLPYHIFQYPDEDLESNEKMSDLDANKLAFAALKRRKSIYDKYAQLLKQEAESSCLSHSVNLCERLILEDEKSENTALQRELDRLRAQKNELDRIAGYINKIESFPTSAKMAAVLTTGGGGISKDNTGISNQNGGQQSTATMALNQSISEQNSRNKRSPE</sequence>
<dbReference type="Pfam" id="PF15249">
    <property type="entry name" value="GLTSCR1"/>
    <property type="match status" value="1"/>
</dbReference>
<accession>A0A9N9D3T7</accession>
<feature type="compositionally biased region" description="Low complexity" evidence="2">
    <location>
        <begin position="1"/>
        <end position="15"/>
    </location>
</feature>
<comment type="caution">
    <text evidence="4">The sequence shown here is derived from an EMBL/GenBank/DDBJ whole genome shotgun (WGS) entry which is preliminary data.</text>
</comment>
<evidence type="ECO:0000259" key="3">
    <source>
        <dbReference type="Pfam" id="PF15249"/>
    </source>
</evidence>
<feature type="compositionally biased region" description="Basic residues" evidence="2">
    <location>
        <begin position="227"/>
        <end position="242"/>
    </location>
</feature>
<keyword evidence="5" id="KW-1185">Reference proteome</keyword>
<evidence type="ECO:0000313" key="5">
    <source>
        <dbReference type="Proteomes" id="UP000789572"/>
    </source>
</evidence>
<organism evidence="4 5">
    <name type="scientific">Paraglomus occultum</name>
    <dbReference type="NCBI Taxonomy" id="144539"/>
    <lineage>
        <taxon>Eukaryota</taxon>
        <taxon>Fungi</taxon>
        <taxon>Fungi incertae sedis</taxon>
        <taxon>Mucoromycota</taxon>
        <taxon>Glomeromycotina</taxon>
        <taxon>Glomeromycetes</taxon>
        <taxon>Paraglomerales</taxon>
        <taxon>Paraglomeraceae</taxon>
        <taxon>Paraglomus</taxon>
    </lineage>
</organism>
<dbReference type="Proteomes" id="UP000789572">
    <property type="component" value="Unassembled WGS sequence"/>
</dbReference>
<feature type="coiled-coil region" evidence="1">
    <location>
        <begin position="410"/>
        <end position="437"/>
    </location>
</feature>
<evidence type="ECO:0000313" key="4">
    <source>
        <dbReference type="EMBL" id="CAG8622148.1"/>
    </source>
</evidence>
<feature type="region of interest" description="Disordered" evidence="2">
    <location>
        <begin position="1"/>
        <end position="21"/>
    </location>
</feature>
<dbReference type="OrthoDB" id="2556847at2759"/>
<feature type="compositionally biased region" description="Low complexity" evidence="2">
    <location>
        <begin position="105"/>
        <end position="122"/>
    </location>
</feature>
<gene>
    <name evidence="4" type="ORF">POCULU_LOCUS8473</name>
</gene>
<keyword evidence="1" id="KW-0175">Coiled coil</keyword>
<feature type="domain" description="GLTSCR protein conserved" evidence="3">
    <location>
        <begin position="321"/>
        <end position="421"/>
    </location>
</feature>
<protein>
    <submittedName>
        <fullName evidence="4">4975_t:CDS:1</fullName>
    </submittedName>
</protein>
<feature type="compositionally biased region" description="Polar residues" evidence="2">
    <location>
        <begin position="466"/>
        <end position="494"/>
    </location>
</feature>
<proteinExistence type="predicted"/>
<feature type="compositionally biased region" description="Low complexity" evidence="2">
    <location>
        <begin position="171"/>
        <end position="187"/>
    </location>
</feature>
<feature type="non-terminal residue" evidence="4">
    <location>
        <position position="1"/>
    </location>
</feature>
<feature type="region of interest" description="Disordered" evidence="2">
    <location>
        <begin position="464"/>
        <end position="502"/>
    </location>
</feature>
<dbReference type="EMBL" id="CAJVPJ010002469">
    <property type="protein sequence ID" value="CAG8622148.1"/>
    <property type="molecule type" value="Genomic_DNA"/>
</dbReference>
<feature type="compositionally biased region" description="Polar residues" evidence="2">
    <location>
        <begin position="123"/>
        <end position="137"/>
    </location>
</feature>
<evidence type="ECO:0000256" key="1">
    <source>
        <dbReference type="SAM" id="Coils"/>
    </source>
</evidence>
<feature type="compositionally biased region" description="Polar residues" evidence="2">
    <location>
        <begin position="158"/>
        <end position="170"/>
    </location>
</feature>
<reference evidence="4" key="1">
    <citation type="submission" date="2021-06" db="EMBL/GenBank/DDBJ databases">
        <authorList>
            <person name="Kallberg Y."/>
            <person name="Tangrot J."/>
            <person name="Rosling A."/>
        </authorList>
    </citation>
    <scope>NUCLEOTIDE SEQUENCE</scope>
    <source>
        <strain evidence="4">IA702</strain>
    </source>
</reference>
<feature type="compositionally biased region" description="Polar residues" evidence="2">
    <location>
        <begin position="190"/>
        <end position="221"/>
    </location>
</feature>
<evidence type="ECO:0000256" key="2">
    <source>
        <dbReference type="SAM" id="MobiDB-lite"/>
    </source>
</evidence>
<name>A0A9N9D3T7_9GLOM</name>
<feature type="region of interest" description="Disordered" evidence="2">
    <location>
        <begin position="90"/>
        <end position="250"/>
    </location>
</feature>